<dbReference type="Pfam" id="PF13400">
    <property type="entry name" value="Tad"/>
    <property type="match status" value="1"/>
</dbReference>
<keyword evidence="1" id="KW-0472">Membrane</keyword>
<dbReference type="InterPro" id="IPR015919">
    <property type="entry name" value="Cadherin-like_sf"/>
</dbReference>
<evidence type="ECO:0000259" key="2">
    <source>
        <dbReference type="Pfam" id="PF13400"/>
    </source>
</evidence>
<evidence type="ECO:0000256" key="1">
    <source>
        <dbReference type="SAM" id="Phobius"/>
    </source>
</evidence>
<name>A0ABV7UAV8_9HYPH</name>
<dbReference type="Proteomes" id="UP001595704">
    <property type="component" value="Unassembled WGS sequence"/>
</dbReference>
<sequence length="585" mass="61120">MTDPARTKPRGTGYRRLVNLFKDKRANVAIIFAIAAPVVIGGIGAGIDYSRASAMRTSLQQSVEATSQAITDKVHTCHDKNRTDNIRTDTGCMNDPAFAASMQAQAQSLLTSNFRQRGFTAAPALTGPVTLDKISGRMAIEATVGYNCLVFQVLLRDCNIVSRSLTNANLSTQADTLQIGGPGGNVRIYVGDASTNLPLTYTVSGGWPPYTFAMSGLPAGLGSNQASGAATARIQGAPSPSDATGCGLPNPCDPLALPASQIIAEDAGDQNRSGLNRQRVQQVVNFTLIRPLRISLSGVMTTQPNMTPSTHYANATRSGGTGAYTYTCTGVPSGMTCNAATGRVSGTPSYWQAGNLTVTVRDQNDGRTASASMPYNFNPPPLNLTFDRPALVGDNTSNTTMAVTASGGIGTLNVSCTGLPAGYSHTSMPAAQMNNGHIAGIWISGSQEEATGSLTCTATDQASQSRSASLGWTMAYLGNVDCLSNSGIKCPGTFKGEFTNCVNGNGRLSCQQKWVYQGGSSDLPESMVEKPNESMGVPSHNNPCTTDGTPLTPIKGCTGTFYGCAAKKGWNRTTGYSVTCLPRAN</sequence>
<evidence type="ECO:0000313" key="4">
    <source>
        <dbReference type="Proteomes" id="UP001595704"/>
    </source>
</evidence>
<dbReference type="RefSeq" id="WP_191320968.1">
    <property type="nucleotide sequence ID" value="NZ_BNCG01000032.1"/>
</dbReference>
<organism evidence="3 4">
    <name type="scientific">Camelimonas fluminis</name>
    <dbReference type="NCBI Taxonomy" id="1576911"/>
    <lineage>
        <taxon>Bacteria</taxon>
        <taxon>Pseudomonadati</taxon>
        <taxon>Pseudomonadota</taxon>
        <taxon>Alphaproteobacteria</taxon>
        <taxon>Hyphomicrobiales</taxon>
        <taxon>Chelatococcaceae</taxon>
        <taxon>Camelimonas</taxon>
    </lineage>
</organism>
<gene>
    <name evidence="3" type="ORF">ACFONL_00075</name>
</gene>
<dbReference type="InterPro" id="IPR028087">
    <property type="entry name" value="Tad_N"/>
</dbReference>
<dbReference type="Pfam" id="PF05345">
    <property type="entry name" value="He_PIG"/>
    <property type="match status" value="1"/>
</dbReference>
<keyword evidence="4" id="KW-1185">Reference proteome</keyword>
<reference evidence="4" key="1">
    <citation type="journal article" date="2019" name="Int. J. Syst. Evol. Microbiol.">
        <title>The Global Catalogue of Microorganisms (GCM) 10K type strain sequencing project: providing services to taxonomists for standard genome sequencing and annotation.</title>
        <authorList>
            <consortium name="The Broad Institute Genomics Platform"/>
            <consortium name="The Broad Institute Genome Sequencing Center for Infectious Disease"/>
            <person name="Wu L."/>
            <person name="Ma J."/>
        </authorList>
    </citation>
    <scope>NUCLEOTIDE SEQUENCE [LARGE SCALE GENOMIC DNA]</scope>
    <source>
        <strain evidence="4">KCTC 42282</strain>
    </source>
</reference>
<keyword evidence="1" id="KW-1133">Transmembrane helix</keyword>
<comment type="caution">
    <text evidence="3">The sequence shown here is derived from an EMBL/GenBank/DDBJ whole genome shotgun (WGS) entry which is preliminary data.</text>
</comment>
<dbReference type="EMBL" id="JBHRYC010000001">
    <property type="protein sequence ID" value="MFC3635797.1"/>
    <property type="molecule type" value="Genomic_DNA"/>
</dbReference>
<proteinExistence type="predicted"/>
<evidence type="ECO:0000313" key="3">
    <source>
        <dbReference type="EMBL" id="MFC3635797.1"/>
    </source>
</evidence>
<accession>A0ABV7UAV8</accession>
<dbReference type="SUPFAM" id="SSF49313">
    <property type="entry name" value="Cadherin-like"/>
    <property type="match status" value="1"/>
</dbReference>
<keyword evidence="1" id="KW-0812">Transmembrane</keyword>
<protein>
    <submittedName>
        <fullName evidence="3">Ig domain-containing protein</fullName>
    </submittedName>
</protein>
<dbReference type="Gene3D" id="2.60.40.10">
    <property type="entry name" value="Immunoglobulins"/>
    <property type="match status" value="1"/>
</dbReference>
<feature type="transmembrane region" description="Helical" evidence="1">
    <location>
        <begin position="26"/>
        <end position="47"/>
    </location>
</feature>
<dbReference type="InterPro" id="IPR013783">
    <property type="entry name" value="Ig-like_fold"/>
</dbReference>
<feature type="domain" description="Putative Flp pilus-assembly TadG-like N-terminal" evidence="2">
    <location>
        <begin position="27"/>
        <end position="67"/>
    </location>
</feature>